<dbReference type="EMBL" id="JAWDGP010006429">
    <property type="protein sequence ID" value="KAK3741330.1"/>
    <property type="molecule type" value="Genomic_DNA"/>
</dbReference>
<organism evidence="1 2">
    <name type="scientific">Elysia crispata</name>
    <name type="common">lettuce slug</name>
    <dbReference type="NCBI Taxonomy" id="231223"/>
    <lineage>
        <taxon>Eukaryota</taxon>
        <taxon>Metazoa</taxon>
        <taxon>Spiralia</taxon>
        <taxon>Lophotrochozoa</taxon>
        <taxon>Mollusca</taxon>
        <taxon>Gastropoda</taxon>
        <taxon>Heterobranchia</taxon>
        <taxon>Euthyneura</taxon>
        <taxon>Panpulmonata</taxon>
        <taxon>Sacoglossa</taxon>
        <taxon>Placobranchoidea</taxon>
        <taxon>Plakobranchidae</taxon>
        <taxon>Elysia</taxon>
    </lineage>
</organism>
<comment type="caution">
    <text evidence="1">The sequence shown here is derived from an EMBL/GenBank/DDBJ whole genome shotgun (WGS) entry which is preliminary data.</text>
</comment>
<evidence type="ECO:0000313" key="1">
    <source>
        <dbReference type="EMBL" id="KAK3741330.1"/>
    </source>
</evidence>
<accession>A0AAE1CWP5</accession>
<evidence type="ECO:0000313" key="2">
    <source>
        <dbReference type="Proteomes" id="UP001283361"/>
    </source>
</evidence>
<gene>
    <name evidence="1" type="ORF">RRG08_034375</name>
</gene>
<proteinExistence type="predicted"/>
<dbReference type="AlphaFoldDB" id="A0AAE1CWP5"/>
<sequence>MVKYPETNHASMGIFLVSLSEKLGNLAINDVTPRPDSFFSVKLATFPLIAEEPETVTSQPSNHIKKKRQVGRVILRAKVISVPKAVSSS</sequence>
<keyword evidence="2" id="KW-1185">Reference proteome</keyword>
<name>A0AAE1CWP5_9GAST</name>
<dbReference type="Proteomes" id="UP001283361">
    <property type="component" value="Unassembled WGS sequence"/>
</dbReference>
<reference evidence="1" key="1">
    <citation type="journal article" date="2023" name="G3 (Bethesda)">
        <title>A reference genome for the long-term kleptoplast-retaining sea slug Elysia crispata morphotype clarki.</title>
        <authorList>
            <person name="Eastman K.E."/>
            <person name="Pendleton A.L."/>
            <person name="Shaikh M.A."/>
            <person name="Suttiyut T."/>
            <person name="Ogas R."/>
            <person name="Tomko P."/>
            <person name="Gavelis G."/>
            <person name="Widhalm J.R."/>
            <person name="Wisecaver J.H."/>
        </authorList>
    </citation>
    <scope>NUCLEOTIDE SEQUENCE</scope>
    <source>
        <strain evidence="1">ECLA1</strain>
    </source>
</reference>
<protein>
    <submittedName>
        <fullName evidence="1">Uncharacterized protein</fullName>
    </submittedName>
</protein>